<feature type="region of interest" description="Disordered" evidence="1">
    <location>
        <begin position="85"/>
        <end position="104"/>
    </location>
</feature>
<proteinExistence type="predicted"/>
<accession>A0AAP0C5R7</accession>
<name>A0AAP0C5R7_9ASPA</name>
<keyword evidence="4" id="KW-1185">Reference proteome</keyword>
<evidence type="ECO:0000256" key="1">
    <source>
        <dbReference type="SAM" id="MobiDB-lite"/>
    </source>
</evidence>
<sequence>MCILLLQLHLLAAPQESLTLSRLSFIGWGTGLWFPMLLLFFTLLYSSSTCILKPRLEASIRGCVPTFLLSGFIEAHAVARENNVGGRGCPSIPSSLSHNLASRN</sequence>
<keyword evidence="2" id="KW-0472">Membrane</keyword>
<dbReference type="AlphaFoldDB" id="A0AAP0C5R7"/>
<organism evidence="3 4">
    <name type="scientific">Platanthera zijinensis</name>
    <dbReference type="NCBI Taxonomy" id="2320716"/>
    <lineage>
        <taxon>Eukaryota</taxon>
        <taxon>Viridiplantae</taxon>
        <taxon>Streptophyta</taxon>
        <taxon>Embryophyta</taxon>
        <taxon>Tracheophyta</taxon>
        <taxon>Spermatophyta</taxon>
        <taxon>Magnoliopsida</taxon>
        <taxon>Liliopsida</taxon>
        <taxon>Asparagales</taxon>
        <taxon>Orchidaceae</taxon>
        <taxon>Orchidoideae</taxon>
        <taxon>Orchideae</taxon>
        <taxon>Orchidinae</taxon>
        <taxon>Platanthera</taxon>
    </lineage>
</organism>
<dbReference type="EMBL" id="JBBWWQ010000001">
    <property type="protein sequence ID" value="KAK8957956.1"/>
    <property type="molecule type" value="Genomic_DNA"/>
</dbReference>
<keyword evidence="2" id="KW-0812">Transmembrane</keyword>
<protein>
    <submittedName>
        <fullName evidence="3">Uncharacterized protein</fullName>
    </submittedName>
</protein>
<comment type="caution">
    <text evidence="3">The sequence shown here is derived from an EMBL/GenBank/DDBJ whole genome shotgun (WGS) entry which is preliminary data.</text>
</comment>
<reference evidence="3 4" key="1">
    <citation type="journal article" date="2022" name="Nat. Plants">
        <title>Genomes of leafy and leafless Platanthera orchids illuminate the evolution of mycoheterotrophy.</title>
        <authorList>
            <person name="Li M.H."/>
            <person name="Liu K.W."/>
            <person name="Li Z."/>
            <person name="Lu H.C."/>
            <person name="Ye Q.L."/>
            <person name="Zhang D."/>
            <person name="Wang J.Y."/>
            <person name="Li Y.F."/>
            <person name="Zhong Z.M."/>
            <person name="Liu X."/>
            <person name="Yu X."/>
            <person name="Liu D.K."/>
            <person name="Tu X.D."/>
            <person name="Liu B."/>
            <person name="Hao Y."/>
            <person name="Liao X.Y."/>
            <person name="Jiang Y.T."/>
            <person name="Sun W.H."/>
            <person name="Chen J."/>
            <person name="Chen Y.Q."/>
            <person name="Ai Y."/>
            <person name="Zhai J.W."/>
            <person name="Wu S.S."/>
            <person name="Zhou Z."/>
            <person name="Hsiao Y.Y."/>
            <person name="Wu W.L."/>
            <person name="Chen Y.Y."/>
            <person name="Lin Y.F."/>
            <person name="Hsu J.L."/>
            <person name="Li C.Y."/>
            <person name="Wang Z.W."/>
            <person name="Zhao X."/>
            <person name="Zhong W.Y."/>
            <person name="Ma X.K."/>
            <person name="Ma L."/>
            <person name="Huang J."/>
            <person name="Chen G.Z."/>
            <person name="Huang M.Z."/>
            <person name="Huang L."/>
            <person name="Peng D.H."/>
            <person name="Luo Y.B."/>
            <person name="Zou S.Q."/>
            <person name="Chen S.P."/>
            <person name="Lan S."/>
            <person name="Tsai W.C."/>
            <person name="Van de Peer Y."/>
            <person name="Liu Z.J."/>
        </authorList>
    </citation>
    <scope>NUCLEOTIDE SEQUENCE [LARGE SCALE GENOMIC DNA]</scope>
    <source>
        <strain evidence="3">Lor287</strain>
    </source>
</reference>
<feature type="transmembrane region" description="Helical" evidence="2">
    <location>
        <begin position="31"/>
        <end position="52"/>
    </location>
</feature>
<keyword evidence="2" id="KW-1133">Transmembrane helix</keyword>
<feature type="compositionally biased region" description="Polar residues" evidence="1">
    <location>
        <begin position="92"/>
        <end position="104"/>
    </location>
</feature>
<dbReference type="Proteomes" id="UP001418222">
    <property type="component" value="Unassembled WGS sequence"/>
</dbReference>
<evidence type="ECO:0000313" key="3">
    <source>
        <dbReference type="EMBL" id="KAK8957956.1"/>
    </source>
</evidence>
<evidence type="ECO:0000313" key="4">
    <source>
        <dbReference type="Proteomes" id="UP001418222"/>
    </source>
</evidence>
<evidence type="ECO:0000256" key="2">
    <source>
        <dbReference type="SAM" id="Phobius"/>
    </source>
</evidence>
<gene>
    <name evidence="3" type="ORF">KSP39_PZI000234</name>
</gene>